<feature type="compositionally biased region" description="Basic and acidic residues" evidence="1">
    <location>
        <begin position="308"/>
        <end position="318"/>
    </location>
</feature>
<gene>
    <name evidence="2" type="ORF">CCMP2556_LOCUS18818</name>
</gene>
<organism evidence="2 3">
    <name type="scientific">Durusdinium trenchii</name>
    <dbReference type="NCBI Taxonomy" id="1381693"/>
    <lineage>
        <taxon>Eukaryota</taxon>
        <taxon>Sar</taxon>
        <taxon>Alveolata</taxon>
        <taxon>Dinophyceae</taxon>
        <taxon>Suessiales</taxon>
        <taxon>Symbiodiniaceae</taxon>
        <taxon>Durusdinium</taxon>
    </lineage>
</organism>
<evidence type="ECO:0000313" key="3">
    <source>
        <dbReference type="Proteomes" id="UP001642484"/>
    </source>
</evidence>
<proteinExistence type="predicted"/>
<comment type="caution">
    <text evidence="2">The sequence shown here is derived from an EMBL/GenBank/DDBJ whole genome shotgun (WGS) entry which is preliminary data.</text>
</comment>
<accession>A0ABP0L205</accession>
<dbReference type="Proteomes" id="UP001642484">
    <property type="component" value="Unassembled WGS sequence"/>
</dbReference>
<name>A0ABP0L205_9DINO</name>
<evidence type="ECO:0000313" key="2">
    <source>
        <dbReference type="EMBL" id="CAK9032826.1"/>
    </source>
</evidence>
<protein>
    <submittedName>
        <fullName evidence="2">Uncharacterized protein</fullName>
    </submittedName>
</protein>
<feature type="region of interest" description="Disordered" evidence="1">
    <location>
        <begin position="281"/>
        <end position="455"/>
    </location>
</feature>
<evidence type="ECO:0000256" key="1">
    <source>
        <dbReference type="SAM" id="MobiDB-lite"/>
    </source>
</evidence>
<feature type="compositionally biased region" description="Basic and acidic residues" evidence="1">
    <location>
        <begin position="384"/>
        <end position="395"/>
    </location>
</feature>
<feature type="compositionally biased region" description="Basic residues" evidence="1">
    <location>
        <begin position="405"/>
        <end position="414"/>
    </location>
</feature>
<keyword evidence="3" id="KW-1185">Reference proteome</keyword>
<feature type="compositionally biased region" description="Basic residues" evidence="1">
    <location>
        <begin position="293"/>
        <end position="307"/>
    </location>
</feature>
<dbReference type="EMBL" id="CAXAMN010010813">
    <property type="protein sequence ID" value="CAK9032826.1"/>
    <property type="molecule type" value="Genomic_DNA"/>
</dbReference>
<sequence>MVAIRSDRLFESHKGAKAEQPLKICIKDAVHNMYVLIPLLEKMALDPSHPLPYLKIKLFRTKMNLIPQKDKVKLDAWTCKSLLSFVKMKTRKHLGSKAGLDLDNDNSDVEEADLNLNLDESNRVFDEDDHEVPDAFPKSPAADVRGRPVARPLAVIDLESPVVKEEVHANHCTPVAAVESAEVKSKRDYVAFLRKSVEKRVAQDLAEANALAASAGPMLVDDTLPLGGDNDSTLPMDVSTTMTTSVAAMLKRDDDSRLLDANIEDKSTEMPEVLTRRVQLGLAADHKEESKQGKGRGKGRGRGRGKKTKTDAVDHEEVPAAPAAESSSKRGPPATPERRRLDFDVAASPDHHASDLAEKGTPPVRQEKKRVKATAKGKAAAKSAKAEQPAKHEPDTGNEPSTKETKKRARKGKKAGTEPAPEPAPSGQPKPVGEAVPHADPAPPEDAVVRGKKGPSERAIKGALKHLAEAKEDPASWLHVIKLWDVMDNMVHTKENPNLPKMQYWSYSMYWQSGRVGLLQKRVEFLGGDKPAKELKDVEDATVSAYKEALTDLVKAISIADTAGKSLKDF</sequence>
<reference evidence="2 3" key="1">
    <citation type="submission" date="2024-02" db="EMBL/GenBank/DDBJ databases">
        <authorList>
            <person name="Chen Y."/>
            <person name="Shah S."/>
            <person name="Dougan E. K."/>
            <person name="Thang M."/>
            <person name="Chan C."/>
        </authorList>
    </citation>
    <scope>NUCLEOTIDE SEQUENCE [LARGE SCALE GENOMIC DNA]</scope>
</reference>
<feature type="compositionally biased region" description="Basic and acidic residues" evidence="1">
    <location>
        <begin position="336"/>
        <end position="358"/>
    </location>
</feature>